<dbReference type="EMBL" id="KL198010">
    <property type="protein sequence ID" value="KDQ25685.1"/>
    <property type="molecule type" value="Genomic_DNA"/>
</dbReference>
<dbReference type="InterPro" id="IPR000014">
    <property type="entry name" value="PAS"/>
</dbReference>
<proteinExistence type="predicted"/>
<sequence>MDAPHSHLSFIGIVDFAPEANWVFVSESVTDLLGYEPADLRGTPSLQLVHPDEFPRVQKMHYQTIQEDKAAVIAYLRLRHKDPYKGYVLCGISRTVVHNVLVGSVSFATPGAKALHNASTAQEITVITPHARDFEFRRWNDPSPMPPDAPLPRGRSLSLTSDGFSRRNPSYSPPRSRSKPRGRRPRKSRSRGRDDSSSDSPSRSPSPRPAVNEDLDFDLLPLQSFRTALILDRFSVNCPIIYCSNDLLLSTTTAMGRSFFDFVAKKDEEIVRSWMDVVKGWGVNERGQPSDGGFGYGKFTLLTEGRDSSTRMPEPPPSRHRQGSTSRARAPSVRARGVIRPRIHALLSPDSSRQVPVDAIFSAHSDGMMVILRHANTGT</sequence>
<dbReference type="OrthoDB" id="411251at2759"/>
<dbReference type="Proteomes" id="UP000027073">
    <property type="component" value="Unassembled WGS sequence"/>
</dbReference>
<evidence type="ECO:0000313" key="4">
    <source>
        <dbReference type="Proteomes" id="UP000027073"/>
    </source>
</evidence>
<dbReference type="VEuPathDB" id="FungiDB:PLEOSDRAFT_1057954"/>
<dbReference type="AlphaFoldDB" id="A0A067NFC9"/>
<organism evidence="3 4">
    <name type="scientific">Pleurotus ostreatus (strain PC15)</name>
    <name type="common">Oyster mushroom</name>
    <dbReference type="NCBI Taxonomy" id="1137138"/>
    <lineage>
        <taxon>Eukaryota</taxon>
        <taxon>Fungi</taxon>
        <taxon>Dikarya</taxon>
        <taxon>Basidiomycota</taxon>
        <taxon>Agaricomycotina</taxon>
        <taxon>Agaricomycetes</taxon>
        <taxon>Agaricomycetidae</taxon>
        <taxon>Agaricales</taxon>
        <taxon>Pleurotineae</taxon>
        <taxon>Pleurotaceae</taxon>
        <taxon>Pleurotus</taxon>
    </lineage>
</organism>
<accession>A0A067NFC9</accession>
<dbReference type="STRING" id="1137138.A0A067NFC9"/>
<protein>
    <recommendedName>
        <fullName evidence="2">PAS domain-containing protein</fullName>
    </recommendedName>
</protein>
<evidence type="ECO:0000259" key="2">
    <source>
        <dbReference type="PROSITE" id="PS50112"/>
    </source>
</evidence>
<dbReference type="NCBIfam" id="TIGR00229">
    <property type="entry name" value="sensory_box"/>
    <property type="match status" value="1"/>
</dbReference>
<feature type="domain" description="PAS" evidence="2">
    <location>
        <begin position="23"/>
        <end position="68"/>
    </location>
</feature>
<dbReference type="InterPro" id="IPR013655">
    <property type="entry name" value="PAS_fold_3"/>
</dbReference>
<dbReference type="InParanoid" id="A0A067NFC9"/>
<dbReference type="Gene3D" id="3.30.450.20">
    <property type="entry name" value="PAS domain"/>
    <property type="match status" value="1"/>
</dbReference>
<name>A0A067NFC9_PLEO1</name>
<reference evidence="4" key="1">
    <citation type="journal article" date="2014" name="Proc. Natl. Acad. Sci. U.S.A.">
        <title>Extensive sampling of basidiomycete genomes demonstrates inadequacy of the white-rot/brown-rot paradigm for wood decay fungi.</title>
        <authorList>
            <person name="Riley R."/>
            <person name="Salamov A.A."/>
            <person name="Brown D.W."/>
            <person name="Nagy L.G."/>
            <person name="Floudas D."/>
            <person name="Held B.W."/>
            <person name="Levasseur A."/>
            <person name="Lombard V."/>
            <person name="Morin E."/>
            <person name="Otillar R."/>
            <person name="Lindquist E.A."/>
            <person name="Sun H."/>
            <person name="LaButti K.M."/>
            <person name="Schmutz J."/>
            <person name="Jabbour D."/>
            <person name="Luo H."/>
            <person name="Baker S.E."/>
            <person name="Pisabarro A.G."/>
            <person name="Walton J.D."/>
            <person name="Blanchette R.A."/>
            <person name="Henrissat B."/>
            <person name="Martin F."/>
            <person name="Cullen D."/>
            <person name="Hibbett D.S."/>
            <person name="Grigoriev I.V."/>
        </authorList>
    </citation>
    <scope>NUCLEOTIDE SEQUENCE [LARGE SCALE GENOMIC DNA]</scope>
    <source>
        <strain evidence="4">PC15</strain>
    </source>
</reference>
<evidence type="ECO:0000313" key="3">
    <source>
        <dbReference type="EMBL" id="KDQ25685.1"/>
    </source>
</evidence>
<dbReference type="HOGENOM" id="CLU_049061_0_0_1"/>
<gene>
    <name evidence="3" type="ORF">PLEOSDRAFT_1057954</name>
</gene>
<dbReference type="Pfam" id="PF08447">
    <property type="entry name" value="PAS_3"/>
    <property type="match status" value="1"/>
</dbReference>
<dbReference type="SUPFAM" id="SSF55785">
    <property type="entry name" value="PYP-like sensor domain (PAS domain)"/>
    <property type="match status" value="1"/>
</dbReference>
<feature type="region of interest" description="Disordered" evidence="1">
    <location>
        <begin position="305"/>
        <end position="334"/>
    </location>
</feature>
<dbReference type="InterPro" id="IPR035965">
    <property type="entry name" value="PAS-like_dom_sf"/>
</dbReference>
<dbReference type="CDD" id="cd00130">
    <property type="entry name" value="PAS"/>
    <property type="match status" value="1"/>
</dbReference>
<dbReference type="PROSITE" id="PS50112">
    <property type="entry name" value="PAS"/>
    <property type="match status" value="1"/>
</dbReference>
<evidence type="ECO:0000256" key="1">
    <source>
        <dbReference type="SAM" id="MobiDB-lite"/>
    </source>
</evidence>
<feature type="region of interest" description="Disordered" evidence="1">
    <location>
        <begin position="137"/>
        <end position="212"/>
    </location>
</feature>
<dbReference type="SMART" id="SM00091">
    <property type="entry name" value="PAS"/>
    <property type="match status" value="1"/>
</dbReference>
<feature type="compositionally biased region" description="Basic residues" evidence="1">
    <location>
        <begin position="176"/>
        <end position="190"/>
    </location>
</feature>
<feature type="compositionally biased region" description="Low complexity" evidence="1">
    <location>
        <begin position="166"/>
        <end position="175"/>
    </location>
</feature>